<evidence type="ECO:0000256" key="3">
    <source>
        <dbReference type="ARBA" id="ARBA00022676"/>
    </source>
</evidence>
<dbReference type="InterPro" id="IPR038731">
    <property type="entry name" value="RgtA/B/C-like"/>
</dbReference>
<proteinExistence type="predicted"/>
<accession>A0A1F7IWA2</accession>
<gene>
    <name evidence="10" type="ORF">A3A93_02360</name>
</gene>
<evidence type="ECO:0000256" key="5">
    <source>
        <dbReference type="ARBA" id="ARBA00022692"/>
    </source>
</evidence>
<dbReference type="Pfam" id="PF13231">
    <property type="entry name" value="PMT_2"/>
    <property type="match status" value="1"/>
</dbReference>
<dbReference type="AlphaFoldDB" id="A0A1F7IWA2"/>
<evidence type="ECO:0000256" key="7">
    <source>
        <dbReference type="ARBA" id="ARBA00023136"/>
    </source>
</evidence>
<comment type="caution">
    <text evidence="10">The sequence shown here is derived from an EMBL/GenBank/DDBJ whole genome shotgun (WGS) entry which is preliminary data.</text>
</comment>
<keyword evidence="3" id="KW-0328">Glycosyltransferase</keyword>
<sequence length="478" mass="55603">MKKNDLLILLIITVLAIAFRLYKIDTPLADLHSWRQVDTAAVARNFARDGVNLLEPRYDDLTSIESGIENPKGYRFVEFPIYNAIFAVFYKYLPIVPIEVYGRLTSIFFSVILIWIIYYFALKEHSRTAAFFSSLIYAVFPFFVFFSRVVLPETTALSTMFIAMFFIYLYLKKSNSNHVYLVLSILFYASSILIKPTTIFYSLAIAYLFIVSYKFEIFKKWQPYVFVLLGLIPFIAWRWYIQQYPEGIPASDLLFMYVNTFEGPKNIFFRPAFFRWIFMERIGIGVFGIYLVSFFIIGTFSKTKKYLLHAILLSSFVYLFTFQGGNVQHEYYQTIALPGLALITGLGIAQIGKISSTYINKFFFYPALVSVLVLSFFFSYYRVKDYYNYPQDLVQIAKLIMTFTRPQDKIVTDRIGDTTLLYLADRKGAPAVYKEVGELIQLGYSYIVTDKKDFASNLKTQGYNVLFENDQFSLVKIQ</sequence>
<feature type="transmembrane region" description="Helical" evidence="8">
    <location>
        <begin position="306"/>
        <end position="325"/>
    </location>
</feature>
<feature type="transmembrane region" description="Helical" evidence="8">
    <location>
        <begin position="155"/>
        <end position="171"/>
    </location>
</feature>
<evidence type="ECO:0000259" key="9">
    <source>
        <dbReference type="Pfam" id="PF13231"/>
    </source>
</evidence>
<keyword evidence="7 8" id="KW-0472">Membrane</keyword>
<dbReference type="PANTHER" id="PTHR33908:SF11">
    <property type="entry name" value="MEMBRANE PROTEIN"/>
    <property type="match status" value="1"/>
</dbReference>
<comment type="subcellular location">
    <subcellularLocation>
        <location evidence="1">Cell membrane</location>
        <topology evidence="1">Multi-pass membrane protein</topology>
    </subcellularLocation>
</comment>
<keyword evidence="6 8" id="KW-1133">Transmembrane helix</keyword>
<dbReference type="GO" id="GO:0009103">
    <property type="term" value="P:lipopolysaccharide biosynthetic process"/>
    <property type="evidence" value="ECO:0007669"/>
    <property type="project" value="UniProtKB-ARBA"/>
</dbReference>
<feature type="transmembrane region" description="Helical" evidence="8">
    <location>
        <begin position="331"/>
        <end position="351"/>
    </location>
</feature>
<feature type="transmembrane region" description="Helical" evidence="8">
    <location>
        <begin position="273"/>
        <end position="297"/>
    </location>
</feature>
<feature type="transmembrane region" description="Helical" evidence="8">
    <location>
        <begin position="178"/>
        <end position="194"/>
    </location>
</feature>
<name>A0A1F7IWA2_9BACT</name>
<evidence type="ECO:0000256" key="8">
    <source>
        <dbReference type="SAM" id="Phobius"/>
    </source>
</evidence>
<feature type="transmembrane region" description="Helical" evidence="8">
    <location>
        <begin position="224"/>
        <end position="241"/>
    </location>
</feature>
<protein>
    <recommendedName>
        <fullName evidence="9">Glycosyltransferase RgtA/B/C/D-like domain-containing protein</fullName>
    </recommendedName>
</protein>
<dbReference type="Proteomes" id="UP000177141">
    <property type="component" value="Unassembled WGS sequence"/>
</dbReference>
<evidence type="ECO:0000313" key="10">
    <source>
        <dbReference type="EMBL" id="OGK47659.1"/>
    </source>
</evidence>
<organism evidence="10 11">
    <name type="scientific">Candidatus Roizmanbacteria bacterium RIFCSPLOWO2_01_FULL_38_12</name>
    <dbReference type="NCBI Taxonomy" id="1802061"/>
    <lineage>
        <taxon>Bacteria</taxon>
        <taxon>Candidatus Roizmaniibacteriota</taxon>
    </lineage>
</organism>
<feature type="transmembrane region" description="Helical" evidence="8">
    <location>
        <begin position="363"/>
        <end position="381"/>
    </location>
</feature>
<evidence type="ECO:0000256" key="1">
    <source>
        <dbReference type="ARBA" id="ARBA00004651"/>
    </source>
</evidence>
<feature type="transmembrane region" description="Helical" evidence="8">
    <location>
        <begin position="100"/>
        <end position="122"/>
    </location>
</feature>
<dbReference type="InterPro" id="IPR050297">
    <property type="entry name" value="LipidA_mod_glycosyltrf_83"/>
</dbReference>
<evidence type="ECO:0000313" key="11">
    <source>
        <dbReference type="Proteomes" id="UP000177141"/>
    </source>
</evidence>
<evidence type="ECO:0000256" key="6">
    <source>
        <dbReference type="ARBA" id="ARBA00022989"/>
    </source>
</evidence>
<keyword evidence="5 8" id="KW-0812">Transmembrane</keyword>
<dbReference type="GO" id="GO:0016763">
    <property type="term" value="F:pentosyltransferase activity"/>
    <property type="evidence" value="ECO:0007669"/>
    <property type="project" value="TreeGrafter"/>
</dbReference>
<evidence type="ECO:0000256" key="2">
    <source>
        <dbReference type="ARBA" id="ARBA00022475"/>
    </source>
</evidence>
<keyword evidence="4" id="KW-0808">Transferase</keyword>
<keyword evidence="2" id="KW-1003">Cell membrane</keyword>
<feature type="transmembrane region" description="Helical" evidence="8">
    <location>
        <begin position="129"/>
        <end position="149"/>
    </location>
</feature>
<dbReference type="STRING" id="1802061.A3A93_02360"/>
<dbReference type="EMBL" id="MGAL01000028">
    <property type="protein sequence ID" value="OGK47659.1"/>
    <property type="molecule type" value="Genomic_DNA"/>
</dbReference>
<reference evidence="10 11" key="1">
    <citation type="journal article" date="2016" name="Nat. Commun.">
        <title>Thousands of microbial genomes shed light on interconnected biogeochemical processes in an aquifer system.</title>
        <authorList>
            <person name="Anantharaman K."/>
            <person name="Brown C.T."/>
            <person name="Hug L.A."/>
            <person name="Sharon I."/>
            <person name="Castelle C.J."/>
            <person name="Probst A.J."/>
            <person name="Thomas B.C."/>
            <person name="Singh A."/>
            <person name="Wilkins M.J."/>
            <person name="Karaoz U."/>
            <person name="Brodie E.L."/>
            <person name="Williams K.H."/>
            <person name="Hubbard S.S."/>
            <person name="Banfield J.F."/>
        </authorList>
    </citation>
    <scope>NUCLEOTIDE SEQUENCE [LARGE SCALE GENOMIC DNA]</scope>
</reference>
<dbReference type="GO" id="GO:0005886">
    <property type="term" value="C:plasma membrane"/>
    <property type="evidence" value="ECO:0007669"/>
    <property type="project" value="UniProtKB-SubCell"/>
</dbReference>
<dbReference type="PANTHER" id="PTHR33908">
    <property type="entry name" value="MANNOSYLTRANSFERASE YKCB-RELATED"/>
    <property type="match status" value="1"/>
</dbReference>
<feature type="domain" description="Glycosyltransferase RgtA/B/C/D-like" evidence="9">
    <location>
        <begin position="102"/>
        <end position="237"/>
    </location>
</feature>
<evidence type="ECO:0000256" key="4">
    <source>
        <dbReference type="ARBA" id="ARBA00022679"/>
    </source>
</evidence>